<dbReference type="InterPro" id="IPR007390">
    <property type="entry name" value="Spore_V_R"/>
</dbReference>
<reference evidence="4 5" key="1">
    <citation type="submission" date="2016-10" db="EMBL/GenBank/DDBJ databases">
        <authorList>
            <person name="de Groot N.N."/>
        </authorList>
    </citation>
    <scope>NUCLEOTIDE SEQUENCE [LARGE SCALE GENOMIC DNA]</scope>
    <source>
        <strain evidence="4 5">DSM 25584</strain>
    </source>
</reference>
<proteinExistence type="predicted"/>
<evidence type="ECO:0000313" key="5">
    <source>
        <dbReference type="Proteomes" id="UP000199415"/>
    </source>
</evidence>
<dbReference type="Pfam" id="PF24755">
    <property type="entry name" value="SpoVR_C"/>
    <property type="match status" value="1"/>
</dbReference>
<dbReference type="InterPro" id="IPR057008">
    <property type="entry name" value="SpoVR-like_C"/>
</dbReference>
<organism evidence="4 5">
    <name type="scientific">Limimonas halophila</name>
    <dbReference type="NCBI Taxonomy" id="1082479"/>
    <lineage>
        <taxon>Bacteria</taxon>
        <taxon>Pseudomonadati</taxon>
        <taxon>Pseudomonadota</taxon>
        <taxon>Alphaproteobacteria</taxon>
        <taxon>Rhodospirillales</taxon>
        <taxon>Rhodovibrionaceae</taxon>
        <taxon>Limimonas</taxon>
    </lineage>
</organism>
<dbReference type="Pfam" id="PF04293">
    <property type="entry name" value="SpoVR"/>
    <property type="match status" value="1"/>
</dbReference>
<accession>A0A1G7SPY7</accession>
<feature type="region of interest" description="Disordered" evidence="1">
    <location>
        <begin position="1"/>
        <end position="26"/>
    </location>
</feature>
<dbReference type="PANTHER" id="PTHR30029:SF2">
    <property type="entry name" value="STAGE V SPORULATION PROTEIN R"/>
    <property type="match status" value="1"/>
</dbReference>
<dbReference type="EMBL" id="FNCE01000007">
    <property type="protein sequence ID" value="SDG25166.1"/>
    <property type="molecule type" value="Genomic_DNA"/>
</dbReference>
<evidence type="ECO:0000259" key="2">
    <source>
        <dbReference type="Pfam" id="PF04293"/>
    </source>
</evidence>
<dbReference type="Proteomes" id="UP000199415">
    <property type="component" value="Unassembled WGS sequence"/>
</dbReference>
<feature type="domain" description="SpoVR protein-like N-terminal" evidence="2">
    <location>
        <begin position="31"/>
        <end position="457"/>
    </location>
</feature>
<keyword evidence="5" id="KW-1185">Reference proteome</keyword>
<gene>
    <name evidence="4" type="ORF">SAMN05216241_107103</name>
</gene>
<evidence type="ECO:0000256" key="1">
    <source>
        <dbReference type="SAM" id="MobiDB-lite"/>
    </source>
</evidence>
<protein>
    <submittedName>
        <fullName evidence="4">Stage V sporulation protein R</fullName>
    </submittedName>
</protein>
<feature type="domain" description="SpoVR-like C-terminal" evidence="3">
    <location>
        <begin position="463"/>
        <end position="517"/>
    </location>
</feature>
<sequence>MTTDPRTDDTAAATAPEPAAPASGLLYEGPEWDFPTVRRAFDAIEKIGHEELGLSLYPTRLEVINAEQMLDAYASVGMPTMYRHWAFGKRFVQHETMYRRGFSGLALEIVINSNPSLCYIMEENTMTMQATVMAHAAVGHNHFFKNNRLFQEWTDPEAILDYLSFAKSYIAACEEKYGVDAVERTLDAAHALQGQGVDRSTGRGRRMNALAEQERVSEMNRRNREGEQDLWLRTVPVRRDLVAGDAEDLERAAEARSMGLPEENLLYFLEKHAPRLREWQRELLRIVRNIATYFEPQKQTKMMNEGCACWCHYTIMNMLHDRGLIDDASFMEFLHLHANVITQPDYDDRRYSGINPYALGFAMTRDIERICTEPTDEDREWFPQIAGNQKPVETLCEAWAGYRDESFIRQYLSPKLIRDFRFFRLDDDSEEPEIVVDSIHDERGYRRIRQGLANLYDPACTEPRIEVVGADIHGDRTLTLQHTVREGRLLDALETRRTLRHLTWLWGYHVRLTEVDAETGHVYAEHENL</sequence>
<evidence type="ECO:0000259" key="3">
    <source>
        <dbReference type="Pfam" id="PF24755"/>
    </source>
</evidence>
<feature type="compositionally biased region" description="Low complexity" evidence="1">
    <location>
        <begin position="10"/>
        <end position="22"/>
    </location>
</feature>
<evidence type="ECO:0000313" key="4">
    <source>
        <dbReference type="EMBL" id="SDG25166.1"/>
    </source>
</evidence>
<dbReference type="InterPro" id="IPR057270">
    <property type="entry name" value="Ycgb-like"/>
</dbReference>
<dbReference type="PANTHER" id="PTHR30029">
    <property type="entry name" value="STAGE V SPORULATION PROTEIN R"/>
    <property type="match status" value="1"/>
</dbReference>
<dbReference type="InterPro" id="IPR056174">
    <property type="entry name" value="SpoVR_N"/>
</dbReference>
<dbReference type="STRING" id="1082479.SAMN05216241_107103"/>
<name>A0A1G7SPY7_9PROT</name>
<dbReference type="AlphaFoldDB" id="A0A1G7SPY7"/>
<dbReference type="NCBIfam" id="NF008737">
    <property type="entry name" value="PRK11767.1"/>
    <property type="match status" value="1"/>
</dbReference>